<protein>
    <submittedName>
        <fullName evidence="2">Putative secreted protein</fullName>
    </submittedName>
</protein>
<keyword evidence="1" id="KW-0732">Signal</keyword>
<feature type="chain" id="PRO_5014682496" evidence="1">
    <location>
        <begin position="23"/>
        <end position="90"/>
    </location>
</feature>
<proteinExistence type="predicted"/>
<dbReference type="EMBL" id="GGFL01014149">
    <property type="protein sequence ID" value="MBW78327.1"/>
    <property type="molecule type" value="Transcribed_RNA"/>
</dbReference>
<accession>A0A2M4DLA3</accession>
<evidence type="ECO:0000256" key="1">
    <source>
        <dbReference type="SAM" id="SignalP"/>
    </source>
</evidence>
<organism evidence="2">
    <name type="scientific">Anopheles darlingi</name>
    <name type="common">Mosquito</name>
    <dbReference type="NCBI Taxonomy" id="43151"/>
    <lineage>
        <taxon>Eukaryota</taxon>
        <taxon>Metazoa</taxon>
        <taxon>Ecdysozoa</taxon>
        <taxon>Arthropoda</taxon>
        <taxon>Hexapoda</taxon>
        <taxon>Insecta</taxon>
        <taxon>Pterygota</taxon>
        <taxon>Neoptera</taxon>
        <taxon>Endopterygota</taxon>
        <taxon>Diptera</taxon>
        <taxon>Nematocera</taxon>
        <taxon>Culicoidea</taxon>
        <taxon>Culicidae</taxon>
        <taxon>Anophelinae</taxon>
        <taxon>Anopheles</taxon>
    </lineage>
</organism>
<reference evidence="2" key="1">
    <citation type="submission" date="2018-01" db="EMBL/GenBank/DDBJ databases">
        <title>An insight into the sialome of Amazonian anophelines.</title>
        <authorList>
            <person name="Ribeiro J.M."/>
            <person name="Scarpassa V."/>
            <person name="Calvo E."/>
        </authorList>
    </citation>
    <scope>NUCLEOTIDE SEQUENCE</scope>
</reference>
<evidence type="ECO:0000313" key="2">
    <source>
        <dbReference type="EMBL" id="MBW78327.1"/>
    </source>
</evidence>
<sequence length="90" mass="10894">MLLLHLQLYLLLFLWLLQHRRCLLQRWAQHWLLNHHRGGSIARDSELLLLKQRLLLQHRRCSYSWTHSDCTTNGDYSRRHRWLAAGVVSL</sequence>
<dbReference type="AlphaFoldDB" id="A0A2M4DLA3"/>
<name>A0A2M4DLA3_ANODA</name>
<feature type="signal peptide" evidence="1">
    <location>
        <begin position="1"/>
        <end position="22"/>
    </location>
</feature>